<feature type="disulfide bond" evidence="5">
    <location>
        <begin position="430"/>
        <end position="445"/>
    </location>
</feature>
<dbReference type="FunFam" id="2.60.120.290:FF:000005">
    <property type="entry name" value="Procollagen C-endopeptidase enhancer 1"/>
    <property type="match status" value="1"/>
</dbReference>
<dbReference type="CDD" id="cd00041">
    <property type="entry name" value="CUB"/>
    <property type="match status" value="2"/>
</dbReference>
<sequence length="572" mass="61666">MRGKSWALPQVQELHKNDNNKTDFCNPAFEPSPTEGDNETPDATPGVRHSVWSGVWSVRRLLQGVAFVLGAAALASAAAITTHTLLSQSSRPWNNATNAPSPDSQVTAGTTTASTPLPGPTPVPPHPALCGGELRGLLGSFHTPGYAEGVRYPRAVRCEWRVQVPAHLHVALRFSGRFAVEGAPPCLHDALTLTDAATQTPITRLCGGRAPPTLHTHTHSLLAVFTSDSSVEEAGFNVTYHAHHPDTLECAQDEWACDVGRCLLPQFVCDGVTDCVDRSDEESCNGTFQLGCGGVLTDSEGTITSPLYPELYPPLQVCVWRIVVPEGLVVELHVEEFNLEPHPLCLYDHLEVLDSPPARTLIGRFCGSHVPPPLISSGNELLVSFVSDEETTAPGFRATYIAVNQSERGCAQDEFKCFAPVACIPMEWVCDGWFDCMDGSDERNCTALNITQTNNSDVECEGVRVEMCSGLSYNLTSFPNVLLSLPDQDTADALLQHYKVLTELACYPHLRFLVCAVLVPGCVPGEGVRPPCREVCAEALEACADAMQTLGLPWPISCELYPEAAQGGCTLP</sequence>
<dbReference type="AlphaFoldDB" id="A0AAJ7XF72"/>
<dbReference type="SUPFAM" id="SSF63501">
    <property type="entry name" value="Frizzled cysteine-rich domain"/>
    <property type="match status" value="1"/>
</dbReference>
<dbReference type="InterPro" id="IPR002172">
    <property type="entry name" value="LDrepeatLR_classA_rpt"/>
</dbReference>
<dbReference type="PROSITE" id="PS50038">
    <property type="entry name" value="FZ"/>
    <property type="match status" value="1"/>
</dbReference>
<feature type="disulfide bond" evidence="5">
    <location>
        <begin position="257"/>
        <end position="275"/>
    </location>
</feature>
<evidence type="ECO:0000259" key="7">
    <source>
        <dbReference type="PROSITE" id="PS01180"/>
    </source>
</evidence>
<accession>A0AAJ7XF72</accession>
<dbReference type="SUPFAM" id="SSF49854">
    <property type="entry name" value="Spermadhesin, CUB domain"/>
    <property type="match status" value="2"/>
</dbReference>
<keyword evidence="9" id="KW-1185">Reference proteome</keyword>
<dbReference type="PROSITE" id="PS01180">
    <property type="entry name" value="CUB"/>
    <property type="match status" value="2"/>
</dbReference>
<feature type="disulfide bond" evidence="5">
    <location>
        <begin position="269"/>
        <end position="284"/>
    </location>
</feature>
<gene>
    <name evidence="10" type="primary">MFRP</name>
</gene>
<feature type="domain" description="CUB" evidence="7">
    <location>
        <begin position="292"/>
        <end position="403"/>
    </location>
</feature>
<organism evidence="9 10">
    <name type="scientific">Petromyzon marinus</name>
    <name type="common">Sea lamprey</name>
    <dbReference type="NCBI Taxonomy" id="7757"/>
    <lineage>
        <taxon>Eukaryota</taxon>
        <taxon>Metazoa</taxon>
        <taxon>Chordata</taxon>
        <taxon>Craniata</taxon>
        <taxon>Vertebrata</taxon>
        <taxon>Cyclostomata</taxon>
        <taxon>Hyperoartia</taxon>
        <taxon>Petromyzontiformes</taxon>
        <taxon>Petromyzontidae</taxon>
        <taxon>Petromyzon</taxon>
    </lineage>
</organism>
<evidence type="ECO:0000256" key="5">
    <source>
        <dbReference type="PROSITE-ProRule" id="PRU00124"/>
    </source>
</evidence>
<keyword evidence="3" id="KW-0735">Signal-anchor</keyword>
<dbReference type="InterPro" id="IPR036790">
    <property type="entry name" value="Frizzled_dom_sf"/>
</dbReference>
<feature type="region of interest" description="Disordered" evidence="6">
    <location>
        <begin position="14"/>
        <end position="45"/>
    </location>
</feature>
<feature type="compositionally biased region" description="Polar residues" evidence="6">
    <location>
        <begin position="87"/>
        <end position="115"/>
    </location>
</feature>
<dbReference type="InterPro" id="IPR000859">
    <property type="entry name" value="CUB_dom"/>
</dbReference>
<evidence type="ECO:0000256" key="4">
    <source>
        <dbReference type="ARBA" id="ARBA00023157"/>
    </source>
</evidence>
<dbReference type="Proteomes" id="UP001318040">
    <property type="component" value="Chromosome 3"/>
</dbReference>
<dbReference type="Pfam" id="PF00431">
    <property type="entry name" value="CUB"/>
    <property type="match status" value="2"/>
</dbReference>
<dbReference type="FunFam" id="2.60.120.290:FF:000013">
    <property type="entry name" value="Membrane frizzled-related protein"/>
    <property type="match status" value="1"/>
</dbReference>
<dbReference type="InterPro" id="IPR035914">
    <property type="entry name" value="Sperma_CUB_dom_sf"/>
</dbReference>
<dbReference type="Gene3D" id="2.60.120.290">
    <property type="entry name" value="Spermadhesin, CUB domain"/>
    <property type="match status" value="2"/>
</dbReference>
<dbReference type="Gene3D" id="4.10.400.10">
    <property type="entry name" value="Low-density Lipoprotein Receptor"/>
    <property type="match status" value="2"/>
</dbReference>
<evidence type="ECO:0000256" key="6">
    <source>
        <dbReference type="SAM" id="MobiDB-lite"/>
    </source>
</evidence>
<comment type="caution">
    <text evidence="5">Lacks conserved residue(s) required for the propagation of feature annotation.</text>
</comment>
<feature type="disulfide bond" evidence="5">
    <location>
        <begin position="250"/>
        <end position="262"/>
    </location>
</feature>
<keyword evidence="2" id="KW-0677">Repeat</keyword>
<dbReference type="PROSITE" id="PS50068">
    <property type="entry name" value="LDLRA_2"/>
    <property type="match status" value="2"/>
</dbReference>
<keyword evidence="4 5" id="KW-1015">Disulfide bond</keyword>
<name>A0AAJ7XF72_PETMA</name>
<dbReference type="SMART" id="SM00192">
    <property type="entry name" value="LDLa"/>
    <property type="match status" value="2"/>
</dbReference>
<dbReference type="PANTHER" id="PTHR24251">
    <property type="entry name" value="OVOCHYMASE-RELATED"/>
    <property type="match status" value="1"/>
</dbReference>
<evidence type="ECO:0000313" key="10">
    <source>
        <dbReference type="RefSeq" id="XP_032832221.1"/>
    </source>
</evidence>
<reference evidence="10" key="1">
    <citation type="submission" date="2025-08" db="UniProtKB">
        <authorList>
            <consortium name="RefSeq"/>
        </authorList>
    </citation>
    <scope>IDENTIFICATION</scope>
    <source>
        <tissue evidence="10">Sperm</tissue>
    </source>
</reference>
<feature type="compositionally biased region" description="Pro residues" evidence="6">
    <location>
        <begin position="117"/>
        <end position="127"/>
    </location>
</feature>
<dbReference type="SUPFAM" id="SSF57424">
    <property type="entry name" value="LDL receptor-like module"/>
    <property type="match status" value="2"/>
</dbReference>
<dbReference type="PRINTS" id="PR00261">
    <property type="entry name" value="LDLRECEPTOR"/>
</dbReference>
<evidence type="ECO:0000256" key="3">
    <source>
        <dbReference type="ARBA" id="ARBA00022968"/>
    </source>
</evidence>
<dbReference type="CDD" id="cd07066">
    <property type="entry name" value="CRD_FZ"/>
    <property type="match status" value="1"/>
</dbReference>
<dbReference type="Pfam" id="PF01392">
    <property type="entry name" value="Fz"/>
    <property type="match status" value="1"/>
</dbReference>
<feature type="region of interest" description="Disordered" evidence="6">
    <location>
        <begin position="87"/>
        <end position="128"/>
    </location>
</feature>
<dbReference type="PROSITE" id="PS01209">
    <property type="entry name" value="LDLRA_1"/>
    <property type="match status" value="2"/>
</dbReference>
<dbReference type="Pfam" id="PF00057">
    <property type="entry name" value="Ldl_recept_a"/>
    <property type="match status" value="2"/>
</dbReference>
<dbReference type="Gene3D" id="1.10.2000.10">
    <property type="entry name" value="Frizzled cysteine-rich domain"/>
    <property type="match status" value="1"/>
</dbReference>
<dbReference type="SMART" id="SM00042">
    <property type="entry name" value="CUB"/>
    <property type="match status" value="2"/>
</dbReference>
<dbReference type="InterPro" id="IPR036055">
    <property type="entry name" value="LDL_receptor-like_sf"/>
</dbReference>
<evidence type="ECO:0000256" key="2">
    <source>
        <dbReference type="ARBA" id="ARBA00022737"/>
    </source>
</evidence>
<dbReference type="RefSeq" id="XP_032832221.1">
    <property type="nucleotide sequence ID" value="XM_032976330.1"/>
</dbReference>
<keyword evidence="3" id="KW-0812">Transmembrane</keyword>
<dbReference type="InterPro" id="IPR020067">
    <property type="entry name" value="Frizzled_dom"/>
</dbReference>
<feature type="domain" description="FZ" evidence="8">
    <location>
        <begin position="455"/>
        <end position="572"/>
    </location>
</feature>
<feature type="domain" description="CUB" evidence="7">
    <location>
        <begin position="130"/>
        <end position="243"/>
    </location>
</feature>
<dbReference type="CTD" id="83552"/>
<evidence type="ECO:0000313" key="9">
    <source>
        <dbReference type="Proteomes" id="UP001318040"/>
    </source>
</evidence>
<dbReference type="CDD" id="cd00112">
    <property type="entry name" value="LDLa"/>
    <property type="match status" value="2"/>
</dbReference>
<dbReference type="SMART" id="SM00063">
    <property type="entry name" value="FRI"/>
    <property type="match status" value="1"/>
</dbReference>
<dbReference type="GO" id="GO:0005886">
    <property type="term" value="C:plasma membrane"/>
    <property type="evidence" value="ECO:0007669"/>
    <property type="project" value="UniProtKB-SubCell"/>
</dbReference>
<dbReference type="KEGG" id="pmrn:116955311"/>
<evidence type="ECO:0000259" key="8">
    <source>
        <dbReference type="PROSITE" id="PS50038"/>
    </source>
</evidence>
<protein>
    <submittedName>
        <fullName evidence="10">Membrane frizzled-related protein</fullName>
    </submittedName>
</protein>
<dbReference type="PANTHER" id="PTHR24251:SF30">
    <property type="entry name" value="MEMBRANE FRIZZLED-RELATED PROTEIN"/>
    <property type="match status" value="1"/>
</dbReference>
<evidence type="ECO:0000256" key="1">
    <source>
        <dbReference type="ARBA" id="ARBA00004401"/>
    </source>
</evidence>
<comment type="subcellular location">
    <subcellularLocation>
        <location evidence="1">Cell membrane</location>
        <topology evidence="1">Single-pass type II membrane protein</topology>
    </subcellularLocation>
</comment>
<proteinExistence type="predicted"/>
<dbReference type="InterPro" id="IPR023415">
    <property type="entry name" value="LDLR_class-A_CS"/>
</dbReference>